<organism evidence="1 2">
    <name type="scientific">Halapricum salinum</name>
    <dbReference type="NCBI Taxonomy" id="1457250"/>
    <lineage>
        <taxon>Archaea</taxon>
        <taxon>Methanobacteriati</taxon>
        <taxon>Methanobacteriota</taxon>
        <taxon>Stenosarchaea group</taxon>
        <taxon>Halobacteria</taxon>
        <taxon>Halobacteriales</taxon>
        <taxon>Haloarculaceae</taxon>
        <taxon>Halapricum</taxon>
    </lineage>
</organism>
<dbReference type="KEGG" id="hsn:DV733_10770"/>
<proteinExistence type="predicted"/>
<dbReference type="OrthoDB" id="336689at2157"/>
<sequence>MGDSLTCPECGAEVDSMDQLEADHEVHEIEAQEDGSFTLYGNRDLFLCKNCKSHLGVSRSKRGE</sequence>
<dbReference type="GeneID" id="39848351"/>
<evidence type="ECO:0000313" key="1">
    <source>
        <dbReference type="EMBL" id="QCC51687.1"/>
    </source>
</evidence>
<reference evidence="1 2" key="1">
    <citation type="journal article" date="2019" name="Nat. Commun.">
        <title>A new type of DNA phosphorothioation-based antiviral system in archaea.</title>
        <authorList>
            <person name="Xiong L."/>
            <person name="Liu S."/>
            <person name="Chen S."/>
            <person name="Xiao Y."/>
            <person name="Zhu B."/>
            <person name="Gao Y."/>
            <person name="Zhang Y."/>
            <person name="Chen B."/>
            <person name="Luo J."/>
            <person name="Deng Z."/>
            <person name="Chen X."/>
            <person name="Wang L."/>
            <person name="Chen S."/>
        </authorList>
    </citation>
    <scope>NUCLEOTIDE SEQUENCE [LARGE SCALE GENOMIC DNA]</scope>
    <source>
        <strain evidence="1 2">CBA1105</strain>
    </source>
</reference>
<keyword evidence="2" id="KW-1185">Reference proteome</keyword>
<evidence type="ECO:0000313" key="2">
    <source>
        <dbReference type="Proteomes" id="UP000296706"/>
    </source>
</evidence>
<dbReference type="EMBL" id="CP031310">
    <property type="protein sequence ID" value="QCC51687.1"/>
    <property type="molecule type" value="Genomic_DNA"/>
</dbReference>
<gene>
    <name evidence="1" type="ORF">DV733_10770</name>
</gene>
<name>A0A4D6HFW3_9EURY</name>
<dbReference type="RefSeq" id="WP_049994700.1">
    <property type="nucleotide sequence ID" value="NZ_CP031310.1"/>
</dbReference>
<dbReference type="STRING" id="1457250.GCA_000755225_00740"/>
<accession>A0A4D6HFW3</accession>
<protein>
    <submittedName>
        <fullName evidence="1">Uncharacterized protein</fullName>
    </submittedName>
</protein>
<dbReference type="Proteomes" id="UP000296706">
    <property type="component" value="Chromosome"/>
</dbReference>
<dbReference type="AlphaFoldDB" id="A0A4D6HFW3"/>